<gene>
    <name evidence="3" type="ORF">DET45_11073</name>
</gene>
<evidence type="ECO:0000313" key="4">
    <source>
        <dbReference type="Proteomes" id="UP000246964"/>
    </source>
</evidence>
<evidence type="ECO:0000313" key="3">
    <source>
        <dbReference type="EMBL" id="PWW11885.1"/>
    </source>
</evidence>
<dbReference type="InterPro" id="IPR036890">
    <property type="entry name" value="HATPase_C_sf"/>
</dbReference>
<proteinExistence type="predicted"/>
<dbReference type="Proteomes" id="UP000246964">
    <property type="component" value="Unassembled WGS sequence"/>
</dbReference>
<evidence type="ECO:0000256" key="1">
    <source>
        <dbReference type="ARBA" id="ARBA00022801"/>
    </source>
</evidence>
<keyword evidence="1" id="KW-0378">Hydrolase</keyword>
<evidence type="ECO:0000259" key="2">
    <source>
        <dbReference type="SMART" id="SM00331"/>
    </source>
</evidence>
<dbReference type="AlphaFoldDB" id="A0A317Q761"/>
<dbReference type="PANTHER" id="PTHR43156:SF2">
    <property type="entry name" value="STAGE II SPORULATION PROTEIN E"/>
    <property type="match status" value="1"/>
</dbReference>
<feature type="domain" description="PPM-type phosphatase" evidence="2">
    <location>
        <begin position="170"/>
        <end position="389"/>
    </location>
</feature>
<keyword evidence="4" id="KW-1185">Reference proteome</keyword>
<dbReference type="SMART" id="SM00331">
    <property type="entry name" value="PP2C_SIG"/>
    <property type="match status" value="1"/>
</dbReference>
<dbReference type="InterPro" id="IPR052016">
    <property type="entry name" value="Bact_Sigma-Reg"/>
</dbReference>
<name>A0A317Q761_9GAMM</name>
<protein>
    <submittedName>
        <fullName evidence="3">Serine phosphatase RsbU (Regulator of sigma subunit)</fullName>
    </submittedName>
</protein>
<organism evidence="3 4">
    <name type="scientific">Pseudidiomarina maritima</name>
    <dbReference type="NCBI Taxonomy" id="519453"/>
    <lineage>
        <taxon>Bacteria</taxon>
        <taxon>Pseudomonadati</taxon>
        <taxon>Pseudomonadota</taxon>
        <taxon>Gammaproteobacteria</taxon>
        <taxon>Alteromonadales</taxon>
        <taxon>Idiomarinaceae</taxon>
        <taxon>Pseudidiomarina</taxon>
    </lineage>
</organism>
<accession>A0A317Q761</accession>
<dbReference type="Gene3D" id="3.30.565.10">
    <property type="entry name" value="Histidine kinase-like ATPase, C-terminal domain"/>
    <property type="match status" value="1"/>
</dbReference>
<reference evidence="3 4" key="1">
    <citation type="submission" date="2018-05" db="EMBL/GenBank/DDBJ databases">
        <title>Freshwater and sediment microbial communities from various areas in North America, analyzing microbe dynamics in response to fracking.</title>
        <authorList>
            <person name="Lamendella R."/>
        </authorList>
    </citation>
    <scope>NUCLEOTIDE SEQUENCE [LARGE SCALE GENOMIC DNA]</scope>
    <source>
        <strain evidence="3 4">125B1</strain>
    </source>
</reference>
<dbReference type="EMBL" id="QGTT01000010">
    <property type="protein sequence ID" value="PWW11885.1"/>
    <property type="molecule type" value="Genomic_DNA"/>
</dbReference>
<dbReference type="CDD" id="cd16936">
    <property type="entry name" value="HATPase_RsbW-like"/>
    <property type="match status" value="1"/>
</dbReference>
<comment type="caution">
    <text evidence="3">The sequence shown here is derived from an EMBL/GenBank/DDBJ whole genome shotgun (WGS) entry which is preliminary data.</text>
</comment>
<dbReference type="GO" id="GO:0016791">
    <property type="term" value="F:phosphatase activity"/>
    <property type="evidence" value="ECO:0007669"/>
    <property type="project" value="TreeGrafter"/>
</dbReference>
<dbReference type="Pfam" id="PF07228">
    <property type="entry name" value="SpoIIE"/>
    <property type="match status" value="1"/>
</dbReference>
<dbReference type="InterPro" id="IPR001932">
    <property type="entry name" value="PPM-type_phosphatase-like_dom"/>
</dbReference>
<dbReference type="PANTHER" id="PTHR43156">
    <property type="entry name" value="STAGE II SPORULATION PROTEIN E-RELATED"/>
    <property type="match status" value="1"/>
</dbReference>
<dbReference type="InterPro" id="IPR036457">
    <property type="entry name" value="PPM-type-like_dom_sf"/>
</dbReference>
<dbReference type="Gene3D" id="3.60.40.10">
    <property type="entry name" value="PPM-type phosphatase domain"/>
    <property type="match status" value="1"/>
</dbReference>
<sequence>MAPSLSATSEMNSRTNSAAAAPLWVLQDGSANAQTLLQRLQQLGYHVEVIQPAQLLTTEVTVVPLVVIVNETHEALLSEWWQQVSSYLRNSALLVSDSQALVQNHAHKFAYVASYHDLDDVLRLKIQLLTNQSCYRQQIVELKQALSWHKARVDREHQLVEHIFQNALSRNYLDYPHVNTYLTPVSKFNGDLCLIAPGPLGNLYMLMADFTGHGLAPATGALPLSQAFFAMSDRGVSVAEMVTEFNFRLNRLLPNDMFCAAILLELSANGERVTYWNGGMPAALVCDQAGTVLRRLDPQHMALGVLDDDDFDSRVTTFRAAPHSSIAMFTDGVIELLGHQQEFLGADALEKMLSQYPNTDRFNELVNELEHFRGETPLRDDLSLAILYCRPTGLGEVKPEPDVQSLPFKLTSELHPEQLRSIDPVSNLMAALSQLPLLRRHRTTIYLLLAEAFNNALEHGLLGLDSALKSQPEGFAQYYQQRADRLNALQHGRILVTIELQASTKQLKITVADSGDGFIAPPSEPCVRVATEQSYGRGIELLRQMTTDLQWNQAQREVSFTYSM</sequence>